<dbReference type="GO" id="GO:0001716">
    <property type="term" value="F:L-amino-acid oxidase activity"/>
    <property type="evidence" value="ECO:0007669"/>
    <property type="project" value="TreeGrafter"/>
</dbReference>
<dbReference type="InterPro" id="IPR036188">
    <property type="entry name" value="FAD/NAD-bd_sf"/>
</dbReference>
<evidence type="ECO:0000313" key="2">
    <source>
        <dbReference type="EMBL" id="KAF4623936.1"/>
    </source>
</evidence>
<dbReference type="SUPFAM" id="SSF51905">
    <property type="entry name" value="FAD/NAD(P)-binding domain"/>
    <property type="match status" value="1"/>
</dbReference>
<keyword evidence="3" id="KW-1185">Reference proteome</keyword>
<dbReference type="AlphaFoldDB" id="A0A8H4VV85"/>
<dbReference type="Proteomes" id="UP000521872">
    <property type="component" value="Unassembled WGS sequence"/>
</dbReference>
<name>A0A8H4VV85_9AGAR</name>
<protein>
    <recommendedName>
        <fullName evidence="1">Amine oxidase domain-containing protein</fullName>
    </recommendedName>
</protein>
<dbReference type="SUPFAM" id="SSF54373">
    <property type="entry name" value="FAD-linked reductases, C-terminal domain"/>
    <property type="match status" value="1"/>
</dbReference>
<gene>
    <name evidence="2" type="ORF">D9613_001415</name>
</gene>
<dbReference type="GO" id="GO:0009063">
    <property type="term" value="P:amino acid catabolic process"/>
    <property type="evidence" value="ECO:0007669"/>
    <property type="project" value="TreeGrafter"/>
</dbReference>
<comment type="caution">
    <text evidence="2">The sequence shown here is derived from an EMBL/GenBank/DDBJ whole genome shotgun (WGS) entry which is preliminary data.</text>
</comment>
<dbReference type="PANTHER" id="PTHR10742:SF342">
    <property type="entry name" value="AMINE OXIDASE"/>
    <property type="match status" value="1"/>
</dbReference>
<dbReference type="Gene3D" id="3.50.50.60">
    <property type="entry name" value="FAD/NAD(P)-binding domain"/>
    <property type="match status" value="1"/>
</dbReference>
<reference evidence="2 3" key="1">
    <citation type="submission" date="2019-12" db="EMBL/GenBank/DDBJ databases">
        <authorList>
            <person name="Floudas D."/>
            <person name="Bentzer J."/>
            <person name="Ahren D."/>
            <person name="Johansson T."/>
            <person name="Persson P."/>
            <person name="Tunlid A."/>
        </authorList>
    </citation>
    <scope>NUCLEOTIDE SEQUENCE [LARGE SCALE GENOMIC DNA]</scope>
    <source>
        <strain evidence="2 3">CBS 102.39</strain>
    </source>
</reference>
<accession>A0A8H4VV85</accession>
<feature type="domain" description="Amine oxidase" evidence="1">
    <location>
        <begin position="57"/>
        <end position="556"/>
    </location>
</feature>
<dbReference type="Pfam" id="PF01593">
    <property type="entry name" value="Amino_oxidase"/>
    <property type="match status" value="1"/>
</dbReference>
<dbReference type="Gene3D" id="3.90.660.10">
    <property type="match status" value="1"/>
</dbReference>
<evidence type="ECO:0000259" key="1">
    <source>
        <dbReference type="Pfam" id="PF01593"/>
    </source>
</evidence>
<dbReference type="InterPro" id="IPR050281">
    <property type="entry name" value="Flavin_monoamine_oxidase"/>
</dbReference>
<dbReference type="InterPro" id="IPR002937">
    <property type="entry name" value="Amino_oxidase"/>
</dbReference>
<organism evidence="2 3">
    <name type="scientific">Agrocybe pediades</name>
    <dbReference type="NCBI Taxonomy" id="84607"/>
    <lineage>
        <taxon>Eukaryota</taxon>
        <taxon>Fungi</taxon>
        <taxon>Dikarya</taxon>
        <taxon>Basidiomycota</taxon>
        <taxon>Agaricomycotina</taxon>
        <taxon>Agaricomycetes</taxon>
        <taxon>Agaricomycetidae</taxon>
        <taxon>Agaricales</taxon>
        <taxon>Agaricineae</taxon>
        <taxon>Strophariaceae</taxon>
        <taxon>Agrocybe</taxon>
    </lineage>
</organism>
<dbReference type="EMBL" id="JAACJL010000001">
    <property type="protein sequence ID" value="KAF4623936.1"/>
    <property type="molecule type" value="Genomic_DNA"/>
</dbReference>
<sequence>MASLDAGTRDKIFSHFGRSMIARHLPQRHAGNFDLNDSRPTQSEGGEVVGILGAGVGGLYTALMLESLGIPFEILEASDRVGGRLYTHKFTGEQAGKYDYYDVGAMRFPLPKTDEKGDYLPGVMQRVGKLFKYIDMQDKLIPYYFKSDGRPGFQYFNGVRARIGDNNSFNAPDLGINSTLIELGVSNIVNDVVGPFAKMLYDDLKNHTTTGWDVMMRNDVYSTRAYMSFKYIPSASFGLEPEHLSTRVINWCETFDKSSGWYDRALSETVLEAIAFGEAGDGVVDWKCIDGGSHVLPETMVTYLENKLGNDNFLVKNTRVTSIGLESDADDSPMVVVAGGKERKYSHVISTLPLPVLRTIDLSGSKLSLIQENGLRQCQYGPSIKIGMLFTEPWWTIGEDKDGDLIGIVGGQSYTDLPIRTVVYPSYGASTDEPSRTLIASYCWTNDAERLGSLIGTGALTYEAQLETLVLNNLALVHNVTYEYLKSRLCSMHSWDWNHDPLTMGAFAFFGPGNFEDMYSSLNKPAANDKLHFAGEALSIRHAWVVGALDSAWRAVYDYLFFSDPTKIENFFELWGTNAEWFEEVDTLIPLPPSQRRQHSLLERYVRHTKPAA</sequence>
<proteinExistence type="predicted"/>
<dbReference type="Gene3D" id="1.10.10.1620">
    <property type="match status" value="1"/>
</dbReference>
<dbReference type="PANTHER" id="PTHR10742">
    <property type="entry name" value="FLAVIN MONOAMINE OXIDASE"/>
    <property type="match status" value="1"/>
</dbReference>
<evidence type="ECO:0000313" key="3">
    <source>
        <dbReference type="Proteomes" id="UP000521872"/>
    </source>
</evidence>